<dbReference type="EMBL" id="JABGBW010000004">
    <property type="protein sequence ID" value="MBC2576296.1"/>
    <property type="molecule type" value="Genomic_DNA"/>
</dbReference>
<evidence type="ECO:0000256" key="2">
    <source>
        <dbReference type="ARBA" id="ARBA00022723"/>
    </source>
</evidence>
<dbReference type="PANTHER" id="PTHR37168">
    <property type="entry name" value="CRISPR-ASSOCIATED EXONUCLEASE CAS4"/>
    <property type="match status" value="1"/>
</dbReference>
<keyword evidence="4 9" id="KW-0269">Exonuclease</keyword>
<evidence type="ECO:0000256" key="5">
    <source>
        <dbReference type="ARBA" id="ARBA00023004"/>
    </source>
</evidence>
<comment type="similarity">
    <text evidence="9">Belongs to the CRISPR-associated exonuclease Cas4 family.</text>
</comment>
<reference evidence="11 12" key="1">
    <citation type="submission" date="2020-05" db="EMBL/GenBank/DDBJ databases">
        <title>Draft genome of xy-202 and genomic insight in genome of the genus Peptostreptococcus.</title>
        <authorList>
            <person name="Zhang Z."/>
        </authorList>
    </citation>
    <scope>NUCLEOTIDE SEQUENCE [LARGE SCALE GENOMIC DNA]</scope>
    <source>
        <strain evidence="11 12">DSM 27025</strain>
    </source>
</reference>
<evidence type="ECO:0000256" key="3">
    <source>
        <dbReference type="ARBA" id="ARBA00022801"/>
    </source>
</evidence>
<dbReference type="RefSeq" id="WP_185624324.1">
    <property type="nucleotide sequence ID" value="NZ_JABGBW010000004.1"/>
</dbReference>
<keyword evidence="5 9" id="KW-0408">Iron</keyword>
<keyword evidence="12" id="KW-1185">Reference proteome</keyword>
<evidence type="ECO:0000259" key="10">
    <source>
        <dbReference type="Pfam" id="PF01930"/>
    </source>
</evidence>
<sequence>MKITGLMVYYYFVCHKKLWYHLKNLNLENESENVGIGKLLDETTYSKENKHISIDNVINIDFIKRWEILHDIKKSKSIEEAGIWQMKYYIYYLEKKGILIKKGMIDYPLLKQRKEVELSDDDRKIIEQVLVEIEEIGKKEKAPDNINSKICKKCAFYEFCYC</sequence>
<dbReference type="EC" id="3.1.12.1" evidence="9"/>
<keyword evidence="8 9" id="KW-0464">Manganese</keyword>
<dbReference type="InterPro" id="IPR011604">
    <property type="entry name" value="PDDEXK-like_dom_sf"/>
</dbReference>
<comment type="caution">
    <text evidence="11">The sequence shown here is derived from an EMBL/GenBank/DDBJ whole genome shotgun (WGS) entry which is preliminary data.</text>
</comment>
<evidence type="ECO:0000313" key="12">
    <source>
        <dbReference type="Proteomes" id="UP000713904"/>
    </source>
</evidence>
<evidence type="ECO:0000256" key="4">
    <source>
        <dbReference type="ARBA" id="ARBA00022839"/>
    </source>
</evidence>
<dbReference type="InterPro" id="IPR022765">
    <property type="entry name" value="Dna2/Cas4_DUF83"/>
</dbReference>
<keyword evidence="6 9" id="KW-0411">Iron-sulfur</keyword>
<keyword evidence="3 9" id="KW-0378">Hydrolase</keyword>
<feature type="domain" description="DUF83" evidence="10">
    <location>
        <begin position="4"/>
        <end position="161"/>
    </location>
</feature>
<evidence type="ECO:0000256" key="8">
    <source>
        <dbReference type="ARBA" id="ARBA00023211"/>
    </source>
</evidence>
<keyword evidence="2 9" id="KW-0479">Metal-binding</keyword>
<evidence type="ECO:0000256" key="7">
    <source>
        <dbReference type="ARBA" id="ARBA00023118"/>
    </source>
</evidence>
<evidence type="ECO:0000256" key="6">
    <source>
        <dbReference type="ARBA" id="ARBA00023014"/>
    </source>
</evidence>
<comment type="cofactor">
    <cofactor evidence="9">
        <name>Mg(2+)</name>
        <dbReference type="ChEBI" id="CHEBI:18420"/>
    </cofactor>
    <cofactor evidence="9">
        <name>Mn(2+)</name>
        <dbReference type="ChEBI" id="CHEBI:29035"/>
    </cofactor>
    <text evidence="9">Mg(2+) or Mn(2+) required for ssDNA cleavage activity.</text>
</comment>
<evidence type="ECO:0000256" key="9">
    <source>
        <dbReference type="RuleBase" id="RU365022"/>
    </source>
</evidence>
<gene>
    <name evidence="11" type="primary">cas4</name>
    <name evidence="11" type="ORF">HLB29_06320</name>
</gene>
<protein>
    <recommendedName>
        <fullName evidence="9">CRISPR-associated exonuclease Cas4</fullName>
        <ecNumber evidence="9">3.1.12.1</ecNumber>
    </recommendedName>
</protein>
<evidence type="ECO:0000313" key="11">
    <source>
        <dbReference type="EMBL" id="MBC2576296.1"/>
    </source>
</evidence>
<keyword evidence="7 9" id="KW-0051">Antiviral defense</keyword>
<dbReference type="NCBIfam" id="TIGR00372">
    <property type="entry name" value="cas4"/>
    <property type="match status" value="1"/>
</dbReference>
<dbReference type="Proteomes" id="UP000713904">
    <property type="component" value="Unassembled WGS sequence"/>
</dbReference>
<evidence type="ECO:0000256" key="1">
    <source>
        <dbReference type="ARBA" id="ARBA00022722"/>
    </source>
</evidence>
<name>A0ABR6TMW5_9FIRM</name>
<dbReference type="PANTHER" id="PTHR37168:SF1">
    <property type="entry name" value="CRISPR-ASSOCIATED EXONUCLEASE CAS4"/>
    <property type="match status" value="1"/>
</dbReference>
<dbReference type="InterPro" id="IPR013343">
    <property type="entry name" value="CRISPR-assoc_prot_Cas4"/>
</dbReference>
<accession>A0ABR6TMW5</accession>
<proteinExistence type="inferred from homology"/>
<dbReference type="Gene3D" id="3.90.320.10">
    <property type="match status" value="1"/>
</dbReference>
<dbReference type="Pfam" id="PF01930">
    <property type="entry name" value="Cas_Cas4"/>
    <property type="match status" value="1"/>
</dbReference>
<organism evidence="11 12">
    <name type="scientific">Peptostreptococcus canis</name>
    <dbReference type="NCBI Taxonomy" id="1159213"/>
    <lineage>
        <taxon>Bacteria</taxon>
        <taxon>Bacillati</taxon>
        <taxon>Bacillota</taxon>
        <taxon>Clostridia</taxon>
        <taxon>Peptostreptococcales</taxon>
        <taxon>Peptostreptococcaceae</taxon>
        <taxon>Peptostreptococcus</taxon>
    </lineage>
</organism>
<comment type="cofactor">
    <cofactor evidence="9">
        <name>iron-sulfur cluster</name>
        <dbReference type="ChEBI" id="CHEBI:30408"/>
    </cofactor>
</comment>
<keyword evidence="1 9" id="KW-0540">Nuclease</keyword>
<comment type="function">
    <text evidence="9">CRISPR (clustered regularly interspaced short palindromic repeat) is an adaptive immune system that provides protection against mobile genetic elements (viruses, transposable elements and conjugative plasmids). CRISPR clusters contain sequences complementary to antecedent mobile elements and target invading nucleic acids. CRISPR clusters are transcribed and processed into CRISPR RNA (crRNA).</text>
</comment>